<dbReference type="PANTHER" id="PTHR42928">
    <property type="entry name" value="TRICARBOXYLATE-BINDING PROTEIN"/>
    <property type="match status" value="1"/>
</dbReference>
<dbReference type="Gene3D" id="3.40.190.150">
    <property type="entry name" value="Bordetella uptake gene, domain 1"/>
    <property type="match status" value="1"/>
</dbReference>
<accession>A0ABS5EYE5</accession>
<feature type="signal peptide" evidence="2">
    <location>
        <begin position="1"/>
        <end position="20"/>
    </location>
</feature>
<name>A0ABS5EYE5_9PROT</name>
<comment type="similarity">
    <text evidence="1">Belongs to the UPF0065 (bug) family.</text>
</comment>
<sequence length="330" mass="34784">MHRRSVLGLAAGALATPALAQSGYPDRAITMVTGFAPGGSTDVAARLLADRLGPALGPNGRVVVENRAGASGTIASDWLRYRPADGYTVMLVECSSHALIPHALQGGTRYDPINDYAHVAIVANGPLVLVASPQFPSTNAAETVSRLRAGNPEDMPYASSGVGSLPHFAGEMVAVALDRGGRFAHVPYRSGGLMVESIARGETQWGVAVLASAAGQVRDSRVRGVAVTGLQRFPAFPDIPTLAESGMPGFDIGNWYAVIAPKETPPAAVAALNRGIVDALAQPQLRERFVTAGLDPWTQPNTPTDARAFFVRESEKFRQVVQRTGVRLEL</sequence>
<dbReference type="InterPro" id="IPR042100">
    <property type="entry name" value="Bug_dom1"/>
</dbReference>
<keyword evidence="4" id="KW-1185">Reference proteome</keyword>
<gene>
    <name evidence="3" type="ORF">GXW71_13250</name>
</gene>
<dbReference type="Pfam" id="PF03401">
    <property type="entry name" value="TctC"/>
    <property type="match status" value="1"/>
</dbReference>
<dbReference type="Proteomes" id="UP001196870">
    <property type="component" value="Unassembled WGS sequence"/>
</dbReference>
<protein>
    <recommendedName>
        <fullName evidence="5">Tripartite tricarboxylate transporter substrate binding protein</fullName>
    </recommendedName>
</protein>
<evidence type="ECO:0000256" key="1">
    <source>
        <dbReference type="ARBA" id="ARBA00006987"/>
    </source>
</evidence>
<dbReference type="PIRSF" id="PIRSF017082">
    <property type="entry name" value="YflP"/>
    <property type="match status" value="1"/>
</dbReference>
<dbReference type="Gene3D" id="3.40.190.10">
    <property type="entry name" value="Periplasmic binding protein-like II"/>
    <property type="match status" value="1"/>
</dbReference>
<reference evidence="4" key="1">
    <citation type="journal article" date="2021" name="Syst. Appl. Microbiol.">
        <title>Roseomonas hellenica sp. nov., isolated from roots of wild-growing Alkanna tinctoria.</title>
        <authorList>
            <person name="Rat A."/>
            <person name="Naranjo H.D."/>
            <person name="Lebbe L."/>
            <person name="Cnockaert M."/>
            <person name="Krigas N."/>
            <person name="Grigoriadou K."/>
            <person name="Maloupa E."/>
            <person name="Willems A."/>
        </authorList>
    </citation>
    <scope>NUCLEOTIDE SEQUENCE [LARGE SCALE GENOMIC DNA]</scope>
    <source>
        <strain evidence="4">LMG 31523</strain>
    </source>
</reference>
<evidence type="ECO:0000256" key="2">
    <source>
        <dbReference type="SAM" id="SignalP"/>
    </source>
</evidence>
<evidence type="ECO:0008006" key="5">
    <source>
        <dbReference type="Google" id="ProtNLM"/>
    </source>
</evidence>
<dbReference type="PANTHER" id="PTHR42928:SF5">
    <property type="entry name" value="BLR1237 PROTEIN"/>
    <property type="match status" value="1"/>
</dbReference>
<keyword evidence="2" id="KW-0732">Signal</keyword>
<dbReference type="RefSeq" id="WP_211852994.1">
    <property type="nucleotide sequence ID" value="NZ_JAAGBB010000014.1"/>
</dbReference>
<proteinExistence type="inferred from homology"/>
<feature type="chain" id="PRO_5047212341" description="Tripartite tricarboxylate transporter substrate binding protein" evidence="2">
    <location>
        <begin position="21"/>
        <end position="330"/>
    </location>
</feature>
<organism evidence="3 4">
    <name type="scientific">Plastoroseomonas hellenica</name>
    <dbReference type="NCBI Taxonomy" id="2687306"/>
    <lineage>
        <taxon>Bacteria</taxon>
        <taxon>Pseudomonadati</taxon>
        <taxon>Pseudomonadota</taxon>
        <taxon>Alphaproteobacteria</taxon>
        <taxon>Acetobacterales</taxon>
        <taxon>Acetobacteraceae</taxon>
        <taxon>Plastoroseomonas</taxon>
    </lineage>
</organism>
<evidence type="ECO:0000313" key="4">
    <source>
        <dbReference type="Proteomes" id="UP001196870"/>
    </source>
</evidence>
<dbReference type="InterPro" id="IPR005064">
    <property type="entry name" value="BUG"/>
</dbReference>
<evidence type="ECO:0000313" key="3">
    <source>
        <dbReference type="EMBL" id="MBR0665324.1"/>
    </source>
</evidence>
<comment type="caution">
    <text evidence="3">The sequence shown here is derived from an EMBL/GenBank/DDBJ whole genome shotgun (WGS) entry which is preliminary data.</text>
</comment>
<dbReference type="EMBL" id="JAAGBB010000014">
    <property type="protein sequence ID" value="MBR0665324.1"/>
    <property type="molecule type" value="Genomic_DNA"/>
</dbReference>